<sequence length="60" mass="6833">MIKIAFEEDNINMALMLLNQIKVEGVQQAGFLVSINNILTKGERIETKEEFKPEPKKGDK</sequence>
<evidence type="ECO:0000313" key="1">
    <source>
        <dbReference type="EMBL" id="NSJ51941.1"/>
    </source>
</evidence>
<protein>
    <submittedName>
        <fullName evidence="1">Uncharacterized protein</fullName>
    </submittedName>
</protein>
<dbReference type="EMBL" id="JAAITT010000052">
    <property type="protein sequence ID" value="NSJ51941.1"/>
    <property type="molecule type" value="Genomic_DNA"/>
</dbReference>
<evidence type="ECO:0000313" key="2">
    <source>
        <dbReference type="Proteomes" id="UP000669239"/>
    </source>
</evidence>
<gene>
    <name evidence="1" type="ORF">G5B36_25035</name>
</gene>
<organism evidence="1 2">
    <name type="scientific">Enterocloster aldenensis</name>
    <dbReference type="NCBI Taxonomy" id="358742"/>
    <lineage>
        <taxon>Bacteria</taxon>
        <taxon>Bacillati</taxon>
        <taxon>Bacillota</taxon>
        <taxon>Clostridia</taxon>
        <taxon>Lachnospirales</taxon>
        <taxon>Lachnospiraceae</taxon>
        <taxon>Enterocloster</taxon>
    </lineage>
</organism>
<keyword evidence="2" id="KW-1185">Reference proteome</keyword>
<reference evidence="1 2" key="1">
    <citation type="journal article" date="2020" name="Cell Host Microbe">
        <title>Functional and Genomic Variation between Human-Derived Isolates of Lachnospiraceae Reveals Inter- and Intra-Species Diversity.</title>
        <authorList>
            <person name="Sorbara M.T."/>
            <person name="Littmann E.R."/>
            <person name="Fontana E."/>
            <person name="Moody T.U."/>
            <person name="Kohout C.E."/>
            <person name="Gjonbalaj M."/>
            <person name="Eaton V."/>
            <person name="Seok R."/>
            <person name="Leiner I.M."/>
            <person name="Pamer E.G."/>
        </authorList>
    </citation>
    <scope>NUCLEOTIDE SEQUENCE [LARGE SCALE GENOMIC DNA]</scope>
    <source>
        <strain evidence="1 2">MSK.1.17</strain>
    </source>
</reference>
<accession>A0ABX2HU22</accession>
<dbReference type="Proteomes" id="UP000669239">
    <property type="component" value="Unassembled WGS sequence"/>
</dbReference>
<dbReference type="RefSeq" id="WP_165643002.1">
    <property type="nucleotide sequence ID" value="NZ_JAAITT010000052.1"/>
</dbReference>
<proteinExistence type="predicted"/>
<name>A0ABX2HU22_9FIRM</name>
<comment type="caution">
    <text evidence="1">The sequence shown here is derived from an EMBL/GenBank/DDBJ whole genome shotgun (WGS) entry which is preliminary data.</text>
</comment>